<comment type="caution">
    <text evidence="2">The sequence shown here is derived from an EMBL/GenBank/DDBJ whole genome shotgun (WGS) entry which is preliminary data.</text>
</comment>
<feature type="compositionally biased region" description="Basic and acidic residues" evidence="1">
    <location>
        <begin position="399"/>
        <end position="409"/>
    </location>
</feature>
<dbReference type="EMBL" id="JTDY01004511">
    <property type="protein sequence ID" value="KOB68062.1"/>
    <property type="molecule type" value="Genomic_DNA"/>
</dbReference>
<evidence type="ECO:0000313" key="2">
    <source>
        <dbReference type="EMBL" id="KOB68062.1"/>
    </source>
</evidence>
<dbReference type="Proteomes" id="UP000037510">
    <property type="component" value="Unassembled WGS sequence"/>
</dbReference>
<feature type="compositionally biased region" description="Polar residues" evidence="1">
    <location>
        <begin position="430"/>
        <end position="443"/>
    </location>
</feature>
<dbReference type="AlphaFoldDB" id="A0A0L7KXW1"/>
<dbReference type="GO" id="GO:0003964">
    <property type="term" value="F:RNA-directed DNA polymerase activity"/>
    <property type="evidence" value="ECO:0007669"/>
    <property type="project" value="UniProtKB-KW"/>
</dbReference>
<name>A0A0L7KXW1_OPEBR</name>
<feature type="region of interest" description="Disordered" evidence="1">
    <location>
        <begin position="391"/>
        <end position="465"/>
    </location>
</feature>
<feature type="compositionally biased region" description="Basic and acidic residues" evidence="1">
    <location>
        <begin position="445"/>
        <end position="465"/>
    </location>
</feature>
<keyword evidence="3" id="KW-1185">Reference proteome</keyword>
<organism evidence="2 3">
    <name type="scientific">Operophtera brumata</name>
    <name type="common">Winter moth</name>
    <name type="synonym">Phalaena brumata</name>
    <dbReference type="NCBI Taxonomy" id="104452"/>
    <lineage>
        <taxon>Eukaryota</taxon>
        <taxon>Metazoa</taxon>
        <taxon>Ecdysozoa</taxon>
        <taxon>Arthropoda</taxon>
        <taxon>Hexapoda</taxon>
        <taxon>Insecta</taxon>
        <taxon>Pterygota</taxon>
        <taxon>Neoptera</taxon>
        <taxon>Endopterygota</taxon>
        <taxon>Lepidoptera</taxon>
        <taxon>Glossata</taxon>
        <taxon>Ditrysia</taxon>
        <taxon>Geometroidea</taxon>
        <taxon>Geometridae</taxon>
        <taxon>Larentiinae</taxon>
        <taxon>Operophtera</taxon>
    </lineage>
</organism>
<keyword evidence="2" id="KW-0548">Nucleotidyltransferase</keyword>
<gene>
    <name evidence="2" type="ORF">OBRU01_15118</name>
</gene>
<reference evidence="2 3" key="1">
    <citation type="journal article" date="2015" name="Genome Biol. Evol.">
        <title>The genome of winter moth (Operophtera brumata) provides a genomic perspective on sexual dimorphism and phenology.</title>
        <authorList>
            <person name="Derks M.F."/>
            <person name="Smit S."/>
            <person name="Salis L."/>
            <person name="Schijlen E."/>
            <person name="Bossers A."/>
            <person name="Mateman C."/>
            <person name="Pijl A.S."/>
            <person name="de Ridder D."/>
            <person name="Groenen M.A."/>
            <person name="Visser M.E."/>
            <person name="Megens H.J."/>
        </authorList>
    </citation>
    <scope>NUCLEOTIDE SEQUENCE [LARGE SCALE GENOMIC DNA]</scope>
    <source>
        <strain evidence="2">WM2013NL</strain>
        <tissue evidence="2">Head and thorax</tissue>
    </source>
</reference>
<feature type="compositionally biased region" description="Basic residues" evidence="1">
    <location>
        <begin position="416"/>
        <end position="428"/>
    </location>
</feature>
<accession>A0A0L7KXW1</accession>
<keyword evidence="2" id="KW-0808">Transferase</keyword>
<keyword evidence="2" id="KW-0695">RNA-directed DNA polymerase</keyword>
<evidence type="ECO:0000256" key="1">
    <source>
        <dbReference type="SAM" id="MobiDB-lite"/>
    </source>
</evidence>
<evidence type="ECO:0000313" key="3">
    <source>
        <dbReference type="Proteomes" id="UP000037510"/>
    </source>
</evidence>
<sequence>MGEVEGPQSKTSDMSEDEIIENSVVCELEQFVSHELAVNKDLSEITRPEKRCRVSSDEIDKEENNDNDGFIMVKKKQNKRFKESRDRGYKQKNKNVGNGLDLSSVEVCVSSIQLLPKQIGLAKLLKAENIPNVSEIKYKTPYKVFMKFESRADAVMLVNNDKFRELGYKCRLTNEVSLSYGVVKYIELDMKEEELTNSFKSEVEIVSVKRLKRMNDSGGWSESETVRFCFKTAILPQYVYGYDCRFQVEPYTFPVTQCSVCWKYGHMARMCPSRKTKCPKCSGEHANCEITEYRCINCKGNHMAFYKKCPVFLKEKALRQIMCKDNCTYKMALSIYFEGIKATKDNENQHDGCESDESYMPARRWESTKKSCEIVTEALIHSENSNVKEVQFECQSDSEDPRNSEEEYIKSIPTMKQKKTKKKGKPQKKLTSSENLEKNSTGKNLHKEATVHTDKGKKEEKREKRGEEKDKFRYILSSLENIVFAGSSFEEKLKLVLKLVLEEIMNFVVRAVSNGDIIRKLMNLCYDG</sequence>
<proteinExistence type="predicted"/>
<protein>
    <submittedName>
        <fullName evidence="2">Reverse transcriptase</fullName>
    </submittedName>
</protein>